<sequence length="56" mass="6363">MAGKISKNARREGAQDLMSRWGGKIVMKSTFENGKMRHFAVCEKTGHQGRRPKDLM</sequence>
<protein>
    <submittedName>
        <fullName evidence="1">Uncharacterized protein</fullName>
    </submittedName>
</protein>
<organism evidence="1 2">
    <name type="scientific">Alkalispirochaeta americana</name>
    <dbReference type="NCBI Taxonomy" id="159291"/>
    <lineage>
        <taxon>Bacteria</taxon>
        <taxon>Pseudomonadati</taxon>
        <taxon>Spirochaetota</taxon>
        <taxon>Spirochaetia</taxon>
        <taxon>Spirochaetales</taxon>
        <taxon>Spirochaetaceae</taxon>
        <taxon>Alkalispirochaeta</taxon>
    </lineage>
</organism>
<dbReference type="Proteomes" id="UP000186400">
    <property type="component" value="Unassembled WGS sequence"/>
</dbReference>
<proteinExistence type="predicted"/>
<gene>
    <name evidence="1" type="ORF">SAMN05920897_10593</name>
</gene>
<dbReference type="RefSeq" id="WP_094336449.1">
    <property type="nucleotide sequence ID" value="NZ_FTMS01000005.1"/>
</dbReference>
<dbReference type="EMBL" id="FTMS01000005">
    <property type="protein sequence ID" value="SIQ21464.1"/>
    <property type="molecule type" value="Genomic_DNA"/>
</dbReference>
<reference evidence="2" key="1">
    <citation type="submission" date="2017-01" db="EMBL/GenBank/DDBJ databases">
        <authorList>
            <person name="Varghese N."/>
            <person name="Submissions S."/>
        </authorList>
    </citation>
    <scope>NUCLEOTIDE SEQUENCE [LARGE SCALE GENOMIC DNA]</scope>
    <source>
        <strain evidence="2">ASpG1</strain>
    </source>
</reference>
<dbReference type="STRING" id="159291.SAMN05920897_10593"/>
<dbReference type="AlphaFoldDB" id="A0A1N6QXX4"/>
<keyword evidence="2" id="KW-1185">Reference proteome</keyword>
<evidence type="ECO:0000313" key="1">
    <source>
        <dbReference type="EMBL" id="SIQ21464.1"/>
    </source>
</evidence>
<accession>A0A1N6QXX4</accession>
<name>A0A1N6QXX4_9SPIO</name>
<evidence type="ECO:0000313" key="2">
    <source>
        <dbReference type="Proteomes" id="UP000186400"/>
    </source>
</evidence>